<organism evidence="1 2">
    <name type="scientific">Mucilaginibacter gracilis</name>
    <dbReference type="NCBI Taxonomy" id="423350"/>
    <lineage>
        <taxon>Bacteria</taxon>
        <taxon>Pseudomonadati</taxon>
        <taxon>Bacteroidota</taxon>
        <taxon>Sphingobacteriia</taxon>
        <taxon>Sphingobacteriales</taxon>
        <taxon>Sphingobacteriaceae</taxon>
        <taxon>Mucilaginibacter</taxon>
    </lineage>
</organism>
<dbReference type="OrthoDB" id="798297at2"/>
<accession>A0A495J2C6</accession>
<dbReference type="EMBL" id="RBKU01000001">
    <property type="protein sequence ID" value="RKR82852.1"/>
    <property type="molecule type" value="Genomic_DNA"/>
</dbReference>
<evidence type="ECO:0000313" key="1">
    <source>
        <dbReference type="EMBL" id="RKR82852.1"/>
    </source>
</evidence>
<comment type="caution">
    <text evidence="1">The sequence shown here is derived from an EMBL/GenBank/DDBJ whole genome shotgun (WGS) entry which is preliminary data.</text>
</comment>
<dbReference type="AlphaFoldDB" id="A0A495J2C6"/>
<proteinExistence type="predicted"/>
<keyword evidence="2" id="KW-1185">Reference proteome</keyword>
<evidence type="ECO:0000313" key="2">
    <source>
        <dbReference type="Proteomes" id="UP000268007"/>
    </source>
</evidence>
<protein>
    <submittedName>
        <fullName evidence="1">Uncharacterized protein</fullName>
    </submittedName>
</protein>
<sequence>MSRIQGLNKFNERIGSLKRETLNRVQNIHERKLTNNKAYRISKQAKQFENLLHDINNTVEAVERIKPAGARWDIKFGELVLIDAESDEKILQ</sequence>
<reference evidence="1 2" key="1">
    <citation type="submission" date="2018-10" db="EMBL/GenBank/DDBJ databases">
        <title>Genomic Encyclopedia of Archaeal and Bacterial Type Strains, Phase II (KMG-II): from individual species to whole genera.</title>
        <authorList>
            <person name="Goeker M."/>
        </authorList>
    </citation>
    <scope>NUCLEOTIDE SEQUENCE [LARGE SCALE GENOMIC DNA]</scope>
    <source>
        <strain evidence="1 2">DSM 18602</strain>
    </source>
</reference>
<name>A0A495J2C6_9SPHI</name>
<dbReference type="Proteomes" id="UP000268007">
    <property type="component" value="Unassembled WGS sequence"/>
</dbReference>
<gene>
    <name evidence="1" type="ORF">BDD43_3043</name>
</gene>
<dbReference type="RefSeq" id="WP_121198411.1">
    <property type="nucleotide sequence ID" value="NZ_RBKU01000001.1"/>
</dbReference>